<keyword evidence="3 6" id="KW-0812">Transmembrane</keyword>
<evidence type="ECO:0000313" key="9">
    <source>
        <dbReference type="Proteomes" id="UP000665020"/>
    </source>
</evidence>
<feature type="transmembrane region" description="Helical" evidence="7">
    <location>
        <begin position="428"/>
        <end position="445"/>
    </location>
</feature>
<evidence type="ECO:0000256" key="5">
    <source>
        <dbReference type="ARBA" id="ARBA00023136"/>
    </source>
</evidence>
<dbReference type="KEGG" id="ifn:GM661_09795"/>
<evidence type="ECO:0000256" key="3">
    <source>
        <dbReference type="ARBA" id="ARBA00022692"/>
    </source>
</evidence>
<keyword evidence="2 6" id="KW-0813">Transport</keyword>
<accession>A0A8A7K9W4</accession>
<sequence>MKRDRWGNRAAFILAAVGSAAGLGNAWRFPYIVYKYGGGAFLIPYFVALLTAGIPLLIMEFSLGQKYQLGAPEALGKIRKKFSIIGWWTTLTAFFIVIYYAGVMAWIWDYIWGSFTVAWGNDAGGYFYNNVLQLSSGPGELGGFSIPVLIGVIITWIAIYLILRKGTESVGKVVWVTVTLPIALLIILMLRAVTLPGAVQGLNYYLQPDFSKLLDPQVWIAAYSQIFFTLSIGMGIMIAYASYMPKDSDIVNNALITVFANSGVSFLAGFGIFGTLGYMAQTQGVPISEVAASGVGLAFVVYPNAINMLPGGPIVATIFGLIFFLTLLTLGIDSAFSLVEANVTAFTDKLQLNKRKITLWTIIVMALFSLIFASKAGLYWLDIVDYYMNNYALLLGGLLECIAIGWFFSPTKLRDYFNPISEYQVGPWWDFMVKILTPAVLLYLVASKFYVNTFGKEPYGGYDNIYQWLGGWGLLIVMLIISVVFANIRSREIDSLNAETSNY</sequence>
<dbReference type="CDD" id="cd10334">
    <property type="entry name" value="SLC6sbd_u1"/>
    <property type="match status" value="1"/>
</dbReference>
<name>A0A8A7K9W4_9FIRM</name>
<evidence type="ECO:0000256" key="2">
    <source>
        <dbReference type="ARBA" id="ARBA00022448"/>
    </source>
</evidence>
<dbReference type="GO" id="GO:0005886">
    <property type="term" value="C:plasma membrane"/>
    <property type="evidence" value="ECO:0007669"/>
    <property type="project" value="TreeGrafter"/>
</dbReference>
<keyword evidence="6" id="KW-0769">Symport</keyword>
<keyword evidence="5 7" id="KW-0472">Membrane</keyword>
<protein>
    <recommendedName>
        <fullName evidence="6">Transporter</fullName>
    </recommendedName>
</protein>
<feature type="transmembrane region" description="Helical" evidence="7">
    <location>
        <begin position="42"/>
        <end position="63"/>
    </location>
</feature>
<dbReference type="InterPro" id="IPR037272">
    <property type="entry name" value="SNS_sf"/>
</dbReference>
<dbReference type="InterPro" id="IPR000175">
    <property type="entry name" value="Na/ntran_symport"/>
</dbReference>
<dbReference type="PRINTS" id="PR00176">
    <property type="entry name" value="NANEUSMPORT"/>
</dbReference>
<dbReference type="Proteomes" id="UP000665020">
    <property type="component" value="Chromosome"/>
</dbReference>
<dbReference type="EMBL" id="CP046640">
    <property type="protein sequence ID" value="QTL98251.1"/>
    <property type="molecule type" value="Genomic_DNA"/>
</dbReference>
<feature type="transmembrane region" description="Helical" evidence="7">
    <location>
        <begin position="219"/>
        <end position="243"/>
    </location>
</feature>
<evidence type="ECO:0000256" key="1">
    <source>
        <dbReference type="ARBA" id="ARBA00004141"/>
    </source>
</evidence>
<feature type="transmembrane region" description="Helical" evidence="7">
    <location>
        <begin position="465"/>
        <end position="486"/>
    </location>
</feature>
<feature type="transmembrane region" description="Helical" evidence="7">
    <location>
        <begin position="175"/>
        <end position="199"/>
    </location>
</feature>
<feature type="transmembrane region" description="Helical" evidence="7">
    <location>
        <begin position="255"/>
        <end position="280"/>
    </location>
</feature>
<proteinExistence type="inferred from homology"/>
<comment type="similarity">
    <text evidence="6">Belongs to the sodium:neurotransmitter symporter (SNF) (TC 2.A.22) family.</text>
</comment>
<dbReference type="PANTHER" id="PTHR11616">
    <property type="entry name" value="SODIUM/CHLORIDE DEPENDENT TRANSPORTER"/>
    <property type="match status" value="1"/>
</dbReference>
<feature type="transmembrane region" description="Helical" evidence="7">
    <location>
        <begin position="387"/>
        <end position="408"/>
    </location>
</feature>
<organism evidence="8 9">
    <name type="scientific">Iocasia fonsfrigidae</name>
    <dbReference type="NCBI Taxonomy" id="2682810"/>
    <lineage>
        <taxon>Bacteria</taxon>
        <taxon>Bacillati</taxon>
        <taxon>Bacillota</taxon>
        <taxon>Clostridia</taxon>
        <taxon>Halanaerobiales</taxon>
        <taxon>Halanaerobiaceae</taxon>
        <taxon>Iocasia</taxon>
    </lineage>
</organism>
<feature type="transmembrane region" description="Helical" evidence="7">
    <location>
        <begin position="144"/>
        <end position="163"/>
    </location>
</feature>
<gene>
    <name evidence="8" type="ORF">GM661_09795</name>
</gene>
<feature type="transmembrane region" description="Helical" evidence="7">
    <location>
        <begin position="357"/>
        <end position="381"/>
    </location>
</feature>
<dbReference type="SUPFAM" id="SSF161070">
    <property type="entry name" value="SNF-like"/>
    <property type="match status" value="1"/>
</dbReference>
<reference evidence="8" key="1">
    <citation type="submission" date="2019-12" db="EMBL/GenBank/DDBJ databases">
        <authorList>
            <person name="zhang j."/>
            <person name="sun C.M."/>
        </authorList>
    </citation>
    <scope>NUCLEOTIDE SEQUENCE</scope>
    <source>
        <strain evidence="8">NS-1</strain>
    </source>
</reference>
<keyword evidence="9" id="KW-1185">Reference proteome</keyword>
<evidence type="ECO:0000256" key="6">
    <source>
        <dbReference type="RuleBase" id="RU003732"/>
    </source>
</evidence>
<dbReference type="GO" id="GO:0015293">
    <property type="term" value="F:symporter activity"/>
    <property type="evidence" value="ECO:0007669"/>
    <property type="project" value="UniProtKB-KW"/>
</dbReference>
<dbReference type="RefSeq" id="WP_230866702.1">
    <property type="nucleotide sequence ID" value="NZ_CP046640.1"/>
</dbReference>
<dbReference type="PROSITE" id="PS50267">
    <property type="entry name" value="NA_NEUROTRAN_SYMP_3"/>
    <property type="match status" value="1"/>
</dbReference>
<evidence type="ECO:0000313" key="8">
    <source>
        <dbReference type="EMBL" id="QTL98251.1"/>
    </source>
</evidence>
<evidence type="ECO:0000256" key="7">
    <source>
        <dbReference type="SAM" id="Phobius"/>
    </source>
</evidence>
<feature type="transmembrane region" description="Helical" evidence="7">
    <location>
        <begin position="84"/>
        <end position="108"/>
    </location>
</feature>
<dbReference type="PANTHER" id="PTHR11616:SF240">
    <property type="entry name" value="BLOATED TUBULES, ISOFORM B-RELATED"/>
    <property type="match status" value="1"/>
</dbReference>
<dbReference type="AlphaFoldDB" id="A0A8A7K9W4"/>
<dbReference type="GO" id="GO:0035725">
    <property type="term" value="P:sodium ion transmembrane transport"/>
    <property type="evidence" value="ECO:0007669"/>
    <property type="project" value="TreeGrafter"/>
</dbReference>
<dbReference type="Pfam" id="PF00209">
    <property type="entry name" value="SNF"/>
    <property type="match status" value="2"/>
</dbReference>
<dbReference type="PROSITE" id="PS00610">
    <property type="entry name" value="NA_NEUROTRAN_SYMP_1"/>
    <property type="match status" value="1"/>
</dbReference>
<dbReference type="NCBIfam" id="NF037979">
    <property type="entry name" value="Na_transp"/>
    <property type="match status" value="1"/>
</dbReference>
<feature type="transmembrane region" description="Helical" evidence="7">
    <location>
        <begin position="314"/>
        <end position="336"/>
    </location>
</feature>
<comment type="subcellular location">
    <subcellularLocation>
        <location evidence="1">Membrane</location>
        <topology evidence="1">Multi-pass membrane protein</topology>
    </subcellularLocation>
</comment>
<evidence type="ECO:0000256" key="4">
    <source>
        <dbReference type="ARBA" id="ARBA00022989"/>
    </source>
</evidence>
<keyword evidence="4 7" id="KW-1133">Transmembrane helix</keyword>